<feature type="transmembrane region" description="Helical" evidence="9">
    <location>
        <begin position="88"/>
        <end position="106"/>
    </location>
</feature>
<comment type="similarity">
    <text evidence="2">Belongs to the binding-protein-dependent transport system permease family. MalFG subfamily.</text>
</comment>
<dbReference type="SUPFAM" id="SSF161098">
    <property type="entry name" value="MetI-like"/>
    <property type="match status" value="1"/>
</dbReference>
<evidence type="ECO:0000256" key="8">
    <source>
        <dbReference type="ARBA" id="ARBA00023136"/>
    </source>
</evidence>
<sequence length="121" mass="12968">MMRSFFETFPKEIEESAVIDGCSTVKVLFYVTVPVCLPGIVATGIFAFIFAWNELILATMFLSDMKILTLPVALNSIVGQFMVEWGQIAAGATLGLIPAILLFALIQKHLVSGVASGGLKG</sequence>
<evidence type="ECO:0000313" key="11">
    <source>
        <dbReference type="EMBL" id="GAH89775.1"/>
    </source>
</evidence>
<dbReference type="PANTHER" id="PTHR32243">
    <property type="entry name" value="MALTOSE TRANSPORT SYSTEM PERMEASE-RELATED"/>
    <property type="match status" value="1"/>
</dbReference>
<dbReference type="InterPro" id="IPR050901">
    <property type="entry name" value="BP-dep_ABC_trans_perm"/>
</dbReference>
<evidence type="ECO:0000256" key="1">
    <source>
        <dbReference type="ARBA" id="ARBA00004651"/>
    </source>
</evidence>
<dbReference type="PROSITE" id="PS50928">
    <property type="entry name" value="ABC_TM1"/>
    <property type="match status" value="1"/>
</dbReference>
<dbReference type="Gene3D" id="1.10.3720.10">
    <property type="entry name" value="MetI-like"/>
    <property type="match status" value="1"/>
</dbReference>
<gene>
    <name evidence="11" type="ORF">S03H2_56986</name>
</gene>
<evidence type="ECO:0000256" key="6">
    <source>
        <dbReference type="ARBA" id="ARBA00022692"/>
    </source>
</evidence>
<dbReference type="PANTHER" id="PTHR32243:SF50">
    <property type="entry name" value="MALTOSE_MALTODEXTRIN TRANSPORT SYSTEM PERMEASE PROTEIN MALG"/>
    <property type="match status" value="1"/>
</dbReference>
<dbReference type="GO" id="GO:0005886">
    <property type="term" value="C:plasma membrane"/>
    <property type="evidence" value="ECO:0007669"/>
    <property type="project" value="UniProtKB-SubCell"/>
</dbReference>
<evidence type="ECO:0000256" key="3">
    <source>
        <dbReference type="ARBA" id="ARBA00022448"/>
    </source>
</evidence>
<keyword evidence="3" id="KW-0813">Transport</keyword>
<evidence type="ECO:0000256" key="7">
    <source>
        <dbReference type="ARBA" id="ARBA00022989"/>
    </source>
</evidence>
<feature type="domain" description="ABC transmembrane type-1" evidence="10">
    <location>
        <begin position="1"/>
        <end position="106"/>
    </location>
</feature>
<dbReference type="InterPro" id="IPR000515">
    <property type="entry name" value="MetI-like"/>
</dbReference>
<name>X1K823_9ZZZZ</name>
<keyword evidence="7 9" id="KW-1133">Transmembrane helix</keyword>
<keyword evidence="6 9" id="KW-0812">Transmembrane</keyword>
<keyword evidence="4" id="KW-1003">Cell membrane</keyword>
<dbReference type="AlphaFoldDB" id="X1K823"/>
<feature type="transmembrane region" description="Helical" evidence="9">
    <location>
        <begin position="65"/>
        <end position="82"/>
    </location>
</feature>
<reference evidence="11" key="1">
    <citation type="journal article" date="2014" name="Front. Microbiol.">
        <title>High frequency of phylogenetically diverse reductive dehalogenase-homologous genes in deep subseafloor sedimentary metagenomes.</title>
        <authorList>
            <person name="Kawai M."/>
            <person name="Futagami T."/>
            <person name="Toyoda A."/>
            <person name="Takaki Y."/>
            <person name="Nishi S."/>
            <person name="Hori S."/>
            <person name="Arai W."/>
            <person name="Tsubouchi T."/>
            <person name="Morono Y."/>
            <person name="Uchiyama I."/>
            <person name="Ito T."/>
            <person name="Fujiyama A."/>
            <person name="Inagaki F."/>
            <person name="Takami H."/>
        </authorList>
    </citation>
    <scope>NUCLEOTIDE SEQUENCE</scope>
    <source>
        <strain evidence="11">Expedition CK06-06</strain>
    </source>
</reference>
<organism evidence="11">
    <name type="scientific">marine sediment metagenome</name>
    <dbReference type="NCBI Taxonomy" id="412755"/>
    <lineage>
        <taxon>unclassified sequences</taxon>
        <taxon>metagenomes</taxon>
        <taxon>ecological metagenomes</taxon>
    </lineage>
</organism>
<keyword evidence="5" id="KW-0762">Sugar transport</keyword>
<dbReference type="Pfam" id="PF00528">
    <property type="entry name" value="BPD_transp_1"/>
    <property type="match status" value="1"/>
</dbReference>
<dbReference type="EMBL" id="BARU01036496">
    <property type="protein sequence ID" value="GAH89775.1"/>
    <property type="molecule type" value="Genomic_DNA"/>
</dbReference>
<feature type="transmembrane region" description="Helical" evidence="9">
    <location>
        <begin position="27"/>
        <end position="53"/>
    </location>
</feature>
<dbReference type="GO" id="GO:0055085">
    <property type="term" value="P:transmembrane transport"/>
    <property type="evidence" value="ECO:0007669"/>
    <property type="project" value="InterPro"/>
</dbReference>
<evidence type="ECO:0000256" key="9">
    <source>
        <dbReference type="SAM" id="Phobius"/>
    </source>
</evidence>
<evidence type="ECO:0000256" key="5">
    <source>
        <dbReference type="ARBA" id="ARBA00022597"/>
    </source>
</evidence>
<proteinExistence type="inferred from homology"/>
<evidence type="ECO:0000256" key="2">
    <source>
        <dbReference type="ARBA" id="ARBA00009047"/>
    </source>
</evidence>
<comment type="subcellular location">
    <subcellularLocation>
        <location evidence="1">Cell membrane</location>
        <topology evidence="1">Multi-pass membrane protein</topology>
    </subcellularLocation>
</comment>
<evidence type="ECO:0000259" key="10">
    <source>
        <dbReference type="PROSITE" id="PS50928"/>
    </source>
</evidence>
<accession>X1K823</accession>
<evidence type="ECO:0000256" key="4">
    <source>
        <dbReference type="ARBA" id="ARBA00022475"/>
    </source>
</evidence>
<protein>
    <recommendedName>
        <fullName evidence="10">ABC transmembrane type-1 domain-containing protein</fullName>
    </recommendedName>
</protein>
<dbReference type="InterPro" id="IPR035906">
    <property type="entry name" value="MetI-like_sf"/>
</dbReference>
<comment type="caution">
    <text evidence="11">The sequence shown here is derived from an EMBL/GenBank/DDBJ whole genome shotgun (WGS) entry which is preliminary data.</text>
</comment>
<dbReference type="CDD" id="cd06261">
    <property type="entry name" value="TM_PBP2"/>
    <property type="match status" value="1"/>
</dbReference>
<keyword evidence="8 9" id="KW-0472">Membrane</keyword>